<dbReference type="Gene3D" id="2.40.50.140">
    <property type="entry name" value="Nucleic acid-binding proteins"/>
    <property type="match status" value="1"/>
</dbReference>
<organism evidence="7 8">
    <name type="scientific">Cynara cardunculus var. scolymus</name>
    <name type="common">Globe artichoke</name>
    <name type="synonym">Cynara scolymus</name>
    <dbReference type="NCBI Taxonomy" id="59895"/>
    <lineage>
        <taxon>Eukaryota</taxon>
        <taxon>Viridiplantae</taxon>
        <taxon>Streptophyta</taxon>
        <taxon>Embryophyta</taxon>
        <taxon>Tracheophyta</taxon>
        <taxon>Spermatophyta</taxon>
        <taxon>Magnoliopsida</taxon>
        <taxon>eudicotyledons</taxon>
        <taxon>Gunneridae</taxon>
        <taxon>Pentapetalae</taxon>
        <taxon>asterids</taxon>
        <taxon>campanulids</taxon>
        <taxon>Asterales</taxon>
        <taxon>Asteraceae</taxon>
        <taxon>Carduoideae</taxon>
        <taxon>Cardueae</taxon>
        <taxon>Carduinae</taxon>
        <taxon>Cynara</taxon>
    </lineage>
</organism>
<dbReference type="Gramene" id="KVH98733">
    <property type="protein sequence ID" value="KVH98733"/>
    <property type="gene ID" value="Ccrd_023044"/>
</dbReference>
<evidence type="ECO:0000256" key="1">
    <source>
        <dbReference type="ARBA" id="ARBA00005690"/>
    </source>
</evidence>
<dbReference type="AlphaFoldDB" id="A0A103XXH6"/>
<dbReference type="EMBL" id="LEKV01003743">
    <property type="protein sequence ID" value="KVH98733.1"/>
    <property type="molecule type" value="Genomic_DNA"/>
</dbReference>
<reference evidence="7 8" key="1">
    <citation type="journal article" date="2016" name="Sci. Rep.">
        <title>The genome sequence of the outbreeding globe artichoke constructed de novo incorporating a phase-aware low-pass sequencing strategy of F1 progeny.</title>
        <authorList>
            <person name="Scaglione D."/>
            <person name="Reyes-Chin-Wo S."/>
            <person name="Acquadro A."/>
            <person name="Froenicke L."/>
            <person name="Portis E."/>
            <person name="Beitel C."/>
            <person name="Tirone M."/>
            <person name="Mauro R."/>
            <person name="Lo Monaco A."/>
            <person name="Mauromicale G."/>
            <person name="Faccioli P."/>
            <person name="Cattivelli L."/>
            <person name="Rieseberg L."/>
            <person name="Michelmore R."/>
            <person name="Lanteri S."/>
        </authorList>
    </citation>
    <scope>NUCLEOTIDE SEQUENCE [LARGE SCALE GENOMIC DNA]</scope>
    <source>
        <strain evidence="7">2C</strain>
    </source>
</reference>
<dbReference type="InterPro" id="IPR047192">
    <property type="entry name" value="Euk_RPA1_DBD_C"/>
</dbReference>
<feature type="non-terminal residue" evidence="7">
    <location>
        <position position="359"/>
    </location>
</feature>
<comment type="similarity">
    <text evidence="1">Belongs to the replication factor A protein 1 family.</text>
</comment>
<proteinExistence type="inferred from homology"/>
<keyword evidence="2" id="KW-0479">Metal-binding</keyword>
<protein>
    <submittedName>
        <fullName evidence="7">Nucleic acid-binding, OB-fold</fullName>
    </submittedName>
</protein>
<evidence type="ECO:0000256" key="4">
    <source>
        <dbReference type="ARBA" id="ARBA00022833"/>
    </source>
</evidence>
<dbReference type="GO" id="GO:0003677">
    <property type="term" value="F:DNA binding"/>
    <property type="evidence" value="ECO:0007669"/>
    <property type="project" value="UniProtKB-KW"/>
</dbReference>
<evidence type="ECO:0000256" key="3">
    <source>
        <dbReference type="ARBA" id="ARBA00022771"/>
    </source>
</evidence>
<gene>
    <name evidence="7" type="ORF">Ccrd_023044</name>
</gene>
<evidence type="ECO:0000313" key="8">
    <source>
        <dbReference type="Proteomes" id="UP000243975"/>
    </source>
</evidence>
<dbReference type="PANTHER" id="PTHR47165">
    <property type="entry name" value="OS03G0429900 PROTEIN"/>
    <property type="match status" value="1"/>
</dbReference>
<feature type="domain" description="Replication factor A C-terminal" evidence="6">
    <location>
        <begin position="177"/>
        <end position="290"/>
    </location>
</feature>
<dbReference type="SUPFAM" id="SSF50249">
    <property type="entry name" value="Nucleic acid-binding proteins"/>
    <property type="match status" value="1"/>
</dbReference>
<dbReference type="InterPro" id="IPR013955">
    <property type="entry name" value="Rep_factor-A_C"/>
</dbReference>
<sequence>LSYDSNGKEELGQQVQPFVYILKNFKVVENSGAFKVEKVDTYVPSIPMHRFQHASEKTVNDRLNDDNILTDIIGCLTAVGDVETVRGGFRKRDLEIISKLQVIFQVIFASKVYINLNTDYVLALADRFANVCPRLHLGVSSGKVKRTVEEEMFENRMNIQQLLQAEWSNKPKGYIITILGVIEHIETQYGWFYLGCQGCCRKVNLIDGVYTCASCNVAYKNALTLFKLHLSVRDDTGVVNCVVLHKLAERMVDSSPLKLLNKYDPDKDNLPREITSLCGQKFVFCLQLSDYNIKHGSDIVTVCKVFNPDYVLEKEYKPVDSTTETALSDMKNLDDIGGTPPCNNATPTTTRKREFIVND</sequence>
<evidence type="ECO:0000256" key="5">
    <source>
        <dbReference type="ARBA" id="ARBA00023125"/>
    </source>
</evidence>
<evidence type="ECO:0000259" key="6">
    <source>
        <dbReference type="Pfam" id="PF08646"/>
    </source>
</evidence>
<dbReference type="Pfam" id="PF08646">
    <property type="entry name" value="Rep_fac-A_C"/>
    <property type="match status" value="1"/>
</dbReference>
<comment type="caution">
    <text evidence="7">The sequence shown here is derived from an EMBL/GenBank/DDBJ whole genome shotgun (WGS) entry which is preliminary data.</text>
</comment>
<evidence type="ECO:0000256" key="2">
    <source>
        <dbReference type="ARBA" id="ARBA00022723"/>
    </source>
</evidence>
<keyword evidence="3" id="KW-0863">Zinc-finger</keyword>
<keyword evidence="5" id="KW-0238">DNA-binding</keyword>
<dbReference type="PANTHER" id="PTHR47165:SF4">
    <property type="entry name" value="OS03G0429900 PROTEIN"/>
    <property type="match status" value="1"/>
</dbReference>
<accession>A0A103XXH6</accession>
<dbReference type="OMA" id="MWDAINI"/>
<dbReference type="GO" id="GO:0008270">
    <property type="term" value="F:zinc ion binding"/>
    <property type="evidence" value="ECO:0007669"/>
    <property type="project" value="UniProtKB-KW"/>
</dbReference>
<dbReference type="InterPro" id="IPR012340">
    <property type="entry name" value="NA-bd_OB-fold"/>
</dbReference>
<keyword evidence="8" id="KW-1185">Reference proteome</keyword>
<keyword evidence="4" id="KW-0862">Zinc</keyword>
<evidence type="ECO:0000313" key="7">
    <source>
        <dbReference type="EMBL" id="KVH98733.1"/>
    </source>
</evidence>
<name>A0A103XXH6_CYNCS</name>
<dbReference type="Proteomes" id="UP000243975">
    <property type="component" value="Unassembled WGS sequence"/>
</dbReference>
<dbReference type="CDD" id="cd04476">
    <property type="entry name" value="RPA1_DBD_C"/>
    <property type="match status" value="1"/>
</dbReference>